<feature type="region of interest" description="Disordered" evidence="1">
    <location>
        <begin position="1"/>
        <end position="23"/>
    </location>
</feature>
<evidence type="ECO:0000313" key="2">
    <source>
        <dbReference type="EMBL" id="MBB1158939.1"/>
    </source>
</evidence>
<protein>
    <submittedName>
        <fullName evidence="2">Uncharacterized protein</fullName>
    </submittedName>
</protein>
<evidence type="ECO:0000256" key="1">
    <source>
        <dbReference type="SAM" id="MobiDB-lite"/>
    </source>
</evidence>
<sequence length="71" mass="8355">MSDRAVPSSSQRTRHRRPKTPQHKIVRHLHPVRRREIRPEHDPVRVRERLALHRHLAVVRSENPGGRRGAA</sequence>
<proteinExistence type="predicted"/>
<feature type="compositionally biased region" description="Basic residues" evidence="1">
    <location>
        <begin position="12"/>
        <end position="23"/>
    </location>
</feature>
<keyword evidence="3" id="KW-1185">Reference proteome</keyword>
<evidence type="ECO:0000313" key="3">
    <source>
        <dbReference type="Proteomes" id="UP000526734"/>
    </source>
</evidence>
<dbReference type="EMBL" id="JACGZW010000016">
    <property type="protein sequence ID" value="MBB1158939.1"/>
    <property type="molecule type" value="Genomic_DNA"/>
</dbReference>
<dbReference type="RefSeq" id="WP_182895652.1">
    <property type="nucleotide sequence ID" value="NZ_JACGZW010000016.1"/>
</dbReference>
<name>A0A7W3ZFE7_9PSEU</name>
<comment type="caution">
    <text evidence="2">The sequence shown here is derived from an EMBL/GenBank/DDBJ whole genome shotgun (WGS) entry which is preliminary data.</text>
</comment>
<reference evidence="2 3" key="1">
    <citation type="submission" date="2020-08" db="EMBL/GenBank/DDBJ databases">
        <title>Amycolatopsis sp. nov. DR6-1 isolated from Dendrobium heterocarpum.</title>
        <authorList>
            <person name="Tedsree N."/>
            <person name="Kuncharoen N."/>
            <person name="Likhitwitayawuid K."/>
            <person name="Tanasupawat S."/>
        </authorList>
    </citation>
    <scope>NUCLEOTIDE SEQUENCE [LARGE SCALE GENOMIC DNA]</scope>
    <source>
        <strain evidence="2 3">DR6-1</strain>
    </source>
</reference>
<organism evidence="2 3">
    <name type="scientific">Amycolatopsis dendrobii</name>
    <dbReference type="NCBI Taxonomy" id="2760662"/>
    <lineage>
        <taxon>Bacteria</taxon>
        <taxon>Bacillati</taxon>
        <taxon>Actinomycetota</taxon>
        <taxon>Actinomycetes</taxon>
        <taxon>Pseudonocardiales</taxon>
        <taxon>Pseudonocardiaceae</taxon>
        <taxon>Amycolatopsis</taxon>
    </lineage>
</organism>
<accession>A0A7W3ZFE7</accession>
<dbReference type="AlphaFoldDB" id="A0A7W3ZFE7"/>
<dbReference type="Proteomes" id="UP000526734">
    <property type="component" value="Unassembled WGS sequence"/>
</dbReference>
<gene>
    <name evidence="2" type="ORF">H4281_37820</name>
</gene>